<evidence type="ECO:0000313" key="1">
    <source>
        <dbReference type="EMBL" id="KHG18954.1"/>
    </source>
</evidence>
<dbReference type="AlphaFoldDB" id="A0A0B0P490"/>
<accession>A0A0B0P490</accession>
<evidence type="ECO:0000313" key="2">
    <source>
        <dbReference type="Proteomes" id="UP000032142"/>
    </source>
</evidence>
<proteinExistence type="predicted"/>
<organism evidence="1 2">
    <name type="scientific">Gossypium arboreum</name>
    <name type="common">Tree cotton</name>
    <name type="synonym">Gossypium nanking</name>
    <dbReference type="NCBI Taxonomy" id="29729"/>
    <lineage>
        <taxon>Eukaryota</taxon>
        <taxon>Viridiplantae</taxon>
        <taxon>Streptophyta</taxon>
        <taxon>Embryophyta</taxon>
        <taxon>Tracheophyta</taxon>
        <taxon>Spermatophyta</taxon>
        <taxon>Magnoliopsida</taxon>
        <taxon>eudicotyledons</taxon>
        <taxon>Gunneridae</taxon>
        <taxon>Pentapetalae</taxon>
        <taxon>rosids</taxon>
        <taxon>malvids</taxon>
        <taxon>Malvales</taxon>
        <taxon>Malvaceae</taxon>
        <taxon>Malvoideae</taxon>
        <taxon>Gossypium</taxon>
    </lineage>
</organism>
<gene>
    <name evidence="1" type="ORF">F383_25769</name>
</gene>
<keyword evidence="2" id="KW-1185">Reference proteome</keyword>
<dbReference type="Proteomes" id="UP000032142">
    <property type="component" value="Unassembled WGS sequence"/>
</dbReference>
<name>A0A0B0P490_GOSAR</name>
<sequence length="18" mass="2262">MCILWLSVPVFWILWQLN</sequence>
<dbReference type="EMBL" id="KN411837">
    <property type="protein sequence ID" value="KHG18954.1"/>
    <property type="molecule type" value="Genomic_DNA"/>
</dbReference>
<protein>
    <submittedName>
        <fullName evidence="1">Uncharacterized protein</fullName>
    </submittedName>
</protein>
<reference evidence="2" key="1">
    <citation type="submission" date="2014-09" db="EMBL/GenBank/DDBJ databases">
        <authorList>
            <person name="Mudge J."/>
            <person name="Ramaraj T."/>
            <person name="Lindquist I.E."/>
            <person name="Bharti A.K."/>
            <person name="Sundararajan A."/>
            <person name="Cameron C.T."/>
            <person name="Woodward J.E."/>
            <person name="May G.D."/>
            <person name="Brubaker C."/>
            <person name="Broadhvest J."/>
            <person name="Wilkins T.A."/>
        </authorList>
    </citation>
    <scope>NUCLEOTIDE SEQUENCE</scope>
    <source>
        <strain evidence="2">cv. AKA8401</strain>
    </source>
</reference>